<organism evidence="1">
    <name type="scientific">Fagus sylvatica</name>
    <name type="common">Beechnut</name>
    <dbReference type="NCBI Taxonomy" id="28930"/>
    <lineage>
        <taxon>Eukaryota</taxon>
        <taxon>Viridiplantae</taxon>
        <taxon>Streptophyta</taxon>
        <taxon>Embryophyta</taxon>
        <taxon>Tracheophyta</taxon>
        <taxon>Spermatophyta</taxon>
        <taxon>Magnoliopsida</taxon>
        <taxon>eudicotyledons</taxon>
        <taxon>Gunneridae</taxon>
        <taxon>Pentapetalae</taxon>
        <taxon>rosids</taxon>
        <taxon>fabids</taxon>
        <taxon>Fagales</taxon>
        <taxon>Fagaceae</taxon>
        <taxon>Fagus</taxon>
    </lineage>
</organism>
<dbReference type="AlphaFoldDB" id="A0A2N9G679"/>
<sequence>MSNPFLYFWGRVSHPPHHEREIVISGGEIMIGGGPIWDPTSSLLLATSTATSPSLERPTALHPPTPVFSPQAHCLHLPYPRLRPASVRRFFCQSSESFDSSRLRCSSSLLKTRFVSSYRRRDFQWPWILSWQWVWVLLPFRVFIGYPLGDLGVD</sequence>
<name>A0A2N9G679_FAGSY</name>
<gene>
    <name evidence="1" type="ORF">FSB_LOCUS26039</name>
</gene>
<accession>A0A2N9G679</accession>
<proteinExistence type="predicted"/>
<evidence type="ECO:0000313" key="1">
    <source>
        <dbReference type="EMBL" id="SPC98157.1"/>
    </source>
</evidence>
<protein>
    <submittedName>
        <fullName evidence="1">Uncharacterized protein</fullName>
    </submittedName>
</protein>
<reference evidence="1" key="1">
    <citation type="submission" date="2018-02" db="EMBL/GenBank/DDBJ databases">
        <authorList>
            <person name="Cohen D.B."/>
            <person name="Kent A.D."/>
        </authorList>
    </citation>
    <scope>NUCLEOTIDE SEQUENCE</scope>
</reference>
<dbReference type="EMBL" id="OIVN01001839">
    <property type="protein sequence ID" value="SPC98157.1"/>
    <property type="molecule type" value="Genomic_DNA"/>
</dbReference>